<keyword evidence="2" id="KW-1185">Reference proteome</keyword>
<feature type="transmembrane region" description="Helical" evidence="1">
    <location>
        <begin position="56"/>
        <end position="76"/>
    </location>
</feature>
<keyword evidence="1" id="KW-0472">Membrane</keyword>
<evidence type="ECO:0000313" key="2">
    <source>
        <dbReference type="Proteomes" id="UP000887563"/>
    </source>
</evidence>
<accession>A0A914LX87</accession>
<keyword evidence="1" id="KW-1133">Transmembrane helix</keyword>
<name>A0A914LX87_MELIC</name>
<evidence type="ECO:0000256" key="1">
    <source>
        <dbReference type="SAM" id="Phobius"/>
    </source>
</evidence>
<proteinExistence type="predicted"/>
<protein>
    <submittedName>
        <fullName evidence="3">Candidate secreted effector</fullName>
    </submittedName>
</protein>
<dbReference type="Proteomes" id="UP000887563">
    <property type="component" value="Unplaced"/>
</dbReference>
<organism evidence="2 3">
    <name type="scientific">Meloidogyne incognita</name>
    <name type="common">Southern root-knot nematode worm</name>
    <name type="synonym">Oxyuris incognita</name>
    <dbReference type="NCBI Taxonomy" id="6306"/>
    <lineage>
        <taxon>Eukaryota</taxon>
        <taxon>Metazoa</taxon>
        <taxon>Ecdysozoa</taxon>
        <taxon>Nematoda</taxon>
        <taxon>Chromadorea</taxon>
        <taxon>Rhabditida</taxon>
        <taxon>Tylenchina</taxon>
        <taxon>Tylenchomorpha</taxon>
        <taxon>Tylenchoidea</taxon>
        <taxon>Meloidogynidae</taxon>
        <taxon>Meloidogyninae</taxon>
        <taxon>Meloidogyne</taxon>
        <taxon>Meloidogyne incognita group</taxon>
    </lineage>
</organism>
<reference evidence="3" key="1">
    <citation type="submission" date="2022-11" db="UniProtKB">
        <authorList>
            <consortium name="WormBaseParasite"/>
        </authorList>
    </citation>
    <scope>IDENTIFICATION</scope>
</reference>
<keyword evidence="1" id="KW-0812">Transmembrane</keyword>
<evidence type="ECO:0000313" key="3">
    <source>
        <dbReference type="WBParaSite" id="Minc3s00903g18706"/>
    </source>
</evidence>
<dbReference type="AlphaFoldDB" id="A0A914LX87"/>
<dbReference type="WBParaSite" id="Minc3s00903g18706">
    <property type="protein sequence ID" value="Minc3s00903g18706"/>
    <property type="gene ID" value="Minc3s00903g18706"/>
</dbReference>
<sequence length="82" mass="9630">MRRICFLIHLNNILITNRLSQVNALFSIQHARQMPAGQTRKFSILSKCLLQLNHRLLLLHLMKTILNIFVFVKNYIFGLLLV</sequence>